<sequence>MNSYRSFYKKSMSRIFPACAILMVFFSFIFSCGTDEEIENINKNEEGKEDTTDLITEDSIIVLNESDIEDYDKFYRPNEFKDMDFLRSDSKWSFVRSRQSDHFIIFWESGFGEDPNSSNISEELRVDIDDLLQKAEWFYDLNVNTLKFAEVGADKSNLDKYKMQIYLFYQTEWLATGGGYDDVIGALWVNPSTCKPVGSVIAHEIGHSFQYQVYADLLATGEINNDYSRGFRYGFGGNGGNTFWEQCAQWQAYQAYPDEAFESYNFGVYTENYHRHICHEWQRYASYWIHYYWADKHGVDFIGKLWKEAISPEDPLEVYMRINDLTVDQLNDELYDAATRLVTWDIDAIRAKGNNFIGKHSYKMYQIDDGSYQVAYSHCPGTTGYNVIPLNVPEPGTVIKTKFTGLPPGSALAENDPGEYADEGETYTTRNYNNSGSIERAGWRYGYVALLDDGQRLYSDMNRQPSAEVLFEVPEKCERLWFVVLGAPSSYKAHPWDEKESNDDQWPYKIKFENTDLLGNIHIDPNDSPKDITLTYNLAFPADASNYSGTTVNIYDNGDIVKVAQALVMQPSDISGKLLKEGETPQEGKIAFAALEPDESINYSTTANGYGFWFDSEGYVINWGSDNDSKVFAEFSLSSFEFSIGQYPGKCVAGDEYTIKEAFVYLKDGIQYVITFVFNIKIE</sequence>
<feature type="signal peptide" evidence="1">
    <location>
        <begin position="1"/>
        <end position="20"/>
    </location>
</feature>
<dbReference type="InterPro" id="IPR045690">
    <property type="entry name" value="DUF6055"/>
</dbReference>
<dbReference type="RefSeq" id="WP_010528611.1">
    <property type="nucleotide sequence ID" value="NZ_AFSL01000089.1"/>
</dbReference>
<organism evidence="3 4">
    <name type="scientific">Thermophagus xiamenensis</name>
    <dbReference type="NCBI Taxonomy" id="385682"/>
    <lineage>
        <taxon>Bacteria</taxon>
        <taxon>Pseudomonadati</taxon>
        <taxon>Bacteroidota</taxon>
        <taxon>Bacteroidia</taxon>
        <taxon>Marinilabiliales</taxon>
        <taxon>Marinilabiliaceae</taxon>
        <taxon>Thermophagus</taxon>
    </lineage>
</organism>
<dbReference type="eggNOG" id="COG4412">
    <property type="taxonomic scope" value="Bacteria"/>
</dbReference>
<evidence type="ECO:0000256" key="1">
    <source>
        <dbReference type="SAM" id="SignalP"/>
    </source>
</evidence>
<evidence type="ECO:0000313" key="4">
    <source>
        <dbReference type="Proteomes" id="UP000181976"/>
    </source>
</evidence>
<dbReference type="EMBL" id="FONA01000028">
    <property type="protein sequence ID" value="SFF03146.1"/>
    <property type="molecule type" value="Genomic_DNA"/>
</dbReference>
<accession>A0A1I2FF58</accession>
<dbReference type="Proteomes" id="UP000181976">
    <property type="component" value="Unassembled WGS sequence"/>
</dbReference>
<dbReference type="STRING" id="385682.SAMN05444380_12810"/>
<protein>
    <recommendedName>
        <fullName evidence="2">DUF4859 domain-containing protein</fullName>
    </recommendedName>
</protein>
<dbReference type="InterPro" id="IPR032339">
    <property type="entry name" value="DUF4859"/>
</dbReference>
<dbReference type="InParanoid" id="A0A1I2FF58"/>
<dbReference type="PROSITE" id="PS51257">
    <property type="entry name" value="PROKAR_LIPOPROTEIN"/>
    <property type="match status" value="1"/>
</dbReference>
<reference evidence="3 4" key="1">
    <citation type="submission" date="2016-10" db="EMBL/GenBank/DDBJ databases">
        <authorList>
            <person name="de Groot N.N."/>
        </authorList>
    </citation>
    <scope>NUCLEOTIDE SEQUENCE [LARGE SCALE GENOMIC DNA]</scope>
    <source>
        <strain evidence="3 4">DSM 19012</strain>
    </source>
</reference>
<keyword evidence="1" id="KW-0732">Signal</keyword>
<dbReference type="AlphaFoldDB" id="A0A1I2FF58"/>
<dbReference type="eggNOG" id="COG1208">
    <property type="taxonomic scope" value="Bacteria"/>
</dbReference>
<evidence type="ECO:0000313" key="3">
    <source>
        <dbReference type="EMBL" id="SFF03146.1"/>
    </source>
</evidence>
<dbReference type="Pfam" id="PF16151">
    <property type="entry name" value="DUF4859"/>
    <property type="match status" value="1"/>
</dbReference>
<name>A0A1I2FF58_9BACT</name>
<feature type="chain" id="PRO_5010227779" description="DUF4859 domain-containing protein" evidence="1">
    <location>
        <begin position="21"/>
        <end position="683"/>
    </location>
</feature>
<gene>
    <name evidence="3" type="ORF">SAMN05444380_12810</name>
</gene>
<proteinExistence type="predicted"/>
<dbReference type="Pfam" id="PF19527">
    <property type="entry name" value="DUF6055"/>
    <property type="match status" value="1"/>
</dbReference>
<evidence type="ECO:0000259" key="2">
    <source>
        <dbReference type="Pfam" id="PF16151"/>
    </source>
</evidence>
<feature type="domain" description="DUF4859" evidence="2">
    <location>
        <begin position="546"/>
        <end position="666"/>
    </location>
</feature>
<keyword evidence="4" id="KW-1185">Reference proteome</keyword>